<keyword evidence="1" id="KW-0472">Membrane</keyword>
<keyword evidence="1" id="KW-1133">Transmembrane helix</keyword>
<reference evidence="3" key="1">
    <citation type="submission" date="2024-06" db="EMBL/GenBank/DDBJ databases">
        <title>Mesorhizobium karijinii sp. nov., a symbiont of the iconic Swainsona formosa from arid Australia.</title>
        <authorList>
            <person name="Hill Y.J."/>
            <person name="Watkin E.L.J."/>
            <person name="O'Hara G.W."/>
            <person name="Terpolilli J."/>
            <person name="Tye M.L."/>
            <person name="Kohlmeier M.G."/>
        </authorList>
    </citation>
    <scope>NUCLEOTIDE SEQUENCE</scope>
    <source>
        <strain evidence="3">WSM2240</strain>
    </source>
</reference>
<evidence type="ECO:0000256" key="1">
    <source>
        <dbReference type="SAM" id="Phobius"/>
    </source>
</evidence>
<dbReference type="PANTHER" id="PTHR30336:SF4">
    <property type="entry name" value="ENVELOPE BIOGENESIS FACTOR ELYC"/>
    <property type="match status" value="1"/>
</dbReference>
<feature type="transmembrane region" description="Helical" evidence="1">
    <location>
        <begin position="39"/>
        <end position="62"/>
    </location>
</feature>
<dbReference type="RefSeq" id="WP_353641547.1">
    <property type="nucleotide sequence ID" value="NZ_CP159253.1"/>
</dbReference>
<dbReference type="InterPro" id="IPR003848">
    <property type="entry name" value="DUF218"/>
</dbReference>
<gene>
    <name evidence="3" type="ORF">ABVK50_10875</name>
</gene>
<keyword evidence="1" id="KW-0812">Transmembrane</keyword>
<dbReference type="GO" id="GO:0043164">
    <property type="term" value="P:Gram-negative-bacterium-type cell wall biogenesis"/>
    <property type="evidence" value="ECO:0007669"/>
    <property type="project" value="TreeGrafter"/>
</dbReference>
<evidence type="ECO:0000313" key="3">
    <source>
        <dbReference type="EMBL" id="XCG50942.1"/>
    </source>
</evidence>
<protein>
    <submittedName>
        <fullName evidence="3">YdcF family protein</fullName>
    </submittedName>
</protein>
<dbReference type="InterPro" id="IPR051599">
    <property type="entry name" value="Cell_Envelope_Assoc"/>
</dbReference>
<dbReference type="Gene3D" id="3.40.50.620">
    <property type="entry name" value="HUPs"/>
    <property type="match status" value="1"/>
</dbReference>
<name>A0AAU8CVC9_9HYPH</name>
<dbReference type="GO" id="GO:0005886">
    <property type="term" value="C:plasma membrane"/>
    <property type="evidence" value="ECO:0007669"/>
    <property type="project" value="TreeGrafter"/>
</dbReference>
<dbReference type="InterPro" id="IPR014729">
    <property type="entry name" value="Rossmann-like_a/b/a_fold"/>
</dbReference>
<sequence>MFFYLSKIFGFFIQPLNFSILLLAAGLLAILLGWRRTGLILDVAAVLILVLSVWTSFGAVLLNPLEERFARPANLPVAVDGVVVLGGGFEGAVNLARGGYEMNSGGDRFVEAAILARRYPGAKIVVTGGTGALILEGEGDADTAPRLLTALGVAPERLILEKRSRNTHENAVFTKELVTPQPGETWLLVTSAFHMPRSMALFGKSGFEVLPWPVDYRTSGKEGFGVFRDNAADALQNTTVAIREWVGLLAYWLSGRIDGPFPGPA</sequence>
<dbReference type="PANTHER" id="PTHR30336">
    <property type="entry name" value="INNER MEMBRANE PROTEIN, PROBABLE PERMEASE"/>
    <property type="match status" value="1"/>
</dbReference>
<accession>A0AAU8CVC9</accession>
<organism evidence="3">
    <name type="scientific">Mesorhizobium sp. WSM2240</name>
    <dbReference type="NCBI Taxonomy" id="3228851"/>
    <lineage>
        <taxon>Bacteria</taxon>
        <taxon>Pseudomonadati</taxon>
        <taxon>Pseudomonadota</taxon>
        <taxon>Alphaproteobacteria</taxon>
        <taxon>Hyphomicrobiales</taxon>
        <taxon>Phyllobacteriaceae</taxon>
        <taxon>Mesorhizobium</taxon>
    </lineage>
</organism>
<feature type="domain" description="DUF218" evidence="2">
    <location>
        <begin position="80"/>
        <end position="247"/>
    </location>
</feature>
<dbReference type="GO" id="GO:0000270">
    <property type="term" value="P:peptidoglycan metabolic process"/>
    <property type="evidence" value="ECO:0007669"/>
    <property type="project" value="TreeGrafter"/>
</dbReference>
<proteinExistence type="predicted"/>
<feature type="transmembrane region" description="Helical" evidence="1">
    <location>
        <begin position="12"/>
        <end position="32"/>
    </location>
</feature>
<dbReference type="AlphaFoldDB" id="A0AAU8CVC9"/>
<dbReference type="EMBL" id="CP159253">
    <property type="protein sequence ID" value="XCG50942.1"/>
    <property type="molecule type" value="Genomic_DNA"/>
</dbReference>
<evidence type="ECO:0000259" key="2">
    <source>
        <dbReference type="Pfam" id="PF02698"/>
    </source>
</evidence>
<dbReference type="Pfam" id="PF02698">
    <property type="entry name" value="DUF218"/>
    <property type="match status" value="1"/>
</dbReference>
<dbReference type="CDD" id="cd06259">
    <property type="entry name" value="YdcF-like"/>
    <property type="match status" value="1"/>
</dbReference>